<comment type="caution">
    <text evidence="2">The sequence shown here is derived from an EMBL/GenBank/DDBJ whole genome shotgun (WGS) entry which is preliminary data.</text>
</comment>
<dbReference type="EMBL" id="JAMQJY010000007">
    <property type="protein sequence ID" value="MCM2677876.1"/>
    <property type="molecule type" value="Genomic_DNA"/>
</dbReference>
<proteinExistence type="predicted"/>
<evidence type="ECO:0000256" key="1">
    <source>
        <dbReference type="SAM" id="Phobius"/>
    </source>
</evidence>
<feature type="transmembrane region" description="Helical" evidence="1">
    <location>
        <begin position="42"/>
        <end position="61"/>
    </location>
</feature>
<accession>A0ABT0XPN9</accession>
<evidence type="ECO:0000313" key="2">
    <source>
        <dbReference type="EMBL" id="MCM2677876.1"/>
    </source>
</evidence>
<organism evidence="2 3">
    <name type="scientific">Alkalicoccobacillus plakortidis</name>
    <dbReference type="NCBI Taxonomy" id="444060"/>
    <lineage>
        <taxon>Bacteria</taxon>
        <taxon>Bacillati</taxon>
        <taxon>Bacillota</taxon>
        <taxon>Bacilli</taxon>
        <taxon>Bacillales</taxon>
        <taxon>Bacillaceae</taxon>
        <taxon>Alkalicoccobacillus</taxon>
    </lineage>
</organism>
<evidence type="ECO:0000313" key="3">
    <source>
        <dbReference type="Proteomes" id="UP001203665"/>
    </source>
</evidence>
<name>A0ABT0XPN9_9BACI</name>
<feature type="transmembrane region" description="Helical" evidence="1">
    <location>
        <begin position="7"/>
        <end position="30"/>
    </location>
</feature>
<protein>
    <submittedName>
        <fullName evidence="2">Uncharacterized protein</fullName>
    </submittedName>
</protein>
<reference evidence="2" key="1">
    <citation type="submission" date="2022-06" db="EMBL/GenBank/DDBJ databases">
        <title>Alkalicoccobacillus porphyridii sp. nov., isolated from a marine red alga, Porphyridium purpureum and reclassification of Shouchella plakortidis and Shouchella gibsonii as Alkalicoccobacillus plakortidis comb. nov. and Alkalicoccobacillus gibsonii comb. nov.</title>
        <authorList>
            <person name="Kim K.H."/>
            <person name="Lee J.K."/>
            <person name="Han D.M."/>
            <person name="Baek J.H."/>
            <person name="Jeon C.O."/>
        </authorList>
    </citation>
    <scope>NUCLEOTIDE SEQUENCE</scope>
    <source>
        <strain evidence="2">DSM 19153</strain>
    </source>
</reference>
<dbReference type="RefSeq" id="WP_251611676.1">
    <property type="nucleotide sequence ID" value="NZ_JAMQJY010000007.1"/>
</dbReference>
<keyword evidence="1" id="KW-0472">Membrane</keyword>
<gene>
    <name evidence="2" type="ORF">NDM98_22320</name>
</gene>
<keyword evidence="1" id="KW-0812">Transmembrane</keyword>
<keyword evidence="1" id="KW-1133">Transmembrane helix</keyword>
<sequence>MNGKHLFVIGIISSFVLLGVAGYLGIPVSLAPLLTNVFGEPTLVTSALVIISLGLFCYLIYRSIKRAGGFN</sequence>
<dbReference type="Proteomes" id="UP001203665">
    <property type="component" value="Unassembled WGS sequence"/>
</dbReference>
<keyword evidence="3" id="KW-1185">Reference proteome</keyword>